<evidence type="ECO:0000256" key="6">
    <source>
        <dbReference type="ARBA" id="ARBA00022833"/>
    </source>
</evidence>
<dbReference type="SUPFAM" id="SSF54001">
    <property type="entry name" value="Cysteine proteinases"/>
    <property type="match status" value="1"/>
</dbReference>
<keyword evidence="5" id="KW-0788">Thiol protease</keyword>
<evidence type="ECO:0000256" key="1">
    <source>
        <dbReference type="ARBA" id="ARBA00007074"/>
    </source>
</evidence>
<keyword evidence="3" id="KW-0479">Metal-binding</keyword>
<evidence type="ECO:0000313" key="9">
    <source>
        <dbReference type="EMBL" id="WOD19846.1"/>
    </source>
</evidence>
<dbReference type="EMBL" id="CP136513">
    <property type="protein sequence ID" value="WOD19846.1"/>
    <property type="molecule type" value="Genomic_DNA"/>
</dbReference>
<gene>
    <name evidence="9" type="ORF">RW095_26925</name>
</gene>
<dbReference type="PROSITE" id="PS51935">
    <property type="entry name" value="NLPC_P60"/>
    <property type="match status" value="1"/>
</dbReference>
<keyword evidence="4" id="KW-0378">Hydrolase</keyword>
<sequence>MNEQTKNAIAEHALAEYPRECCGLILLVHGVEFYAPCRNIAGTPSEHFVMSPEDYAAAEDRGTIVAVVHSHPGAAARPSVADRAMCEKSGVDKWVIVSLGVQADGSIAVDDWCEFSPDGYVPPLLGREFVHGSVDCYSLIRDWYRLERGVDLPDFERPDAWWDDGKSNLYLDNFAKAGFTNVGQEAELLAGDVVLMQIRSRNGVPNHAGVYLGDNVLLHHMYGQLSRRTVWGGMWAHCLRTVLRYKG</sequence>
<dbReference type="InterPro" id="IPR051929">
    <property type="entry name" value="VirAsm_ModProt"/>
</dbReference>
<evidence type="ECO:0000256" key="7">
    <source>
        <dbReference type="ARBA" id="ARBA00023049"/>
    </source>
</evidence>
<dbReference type="InterPro" id="IPR000064">
    <property type="entry name" value="NLP_P60_dom"/>
</dbReference>
<evidence type="ECO:0000313" key="10">
    <source>
        <dbReference type="Proteomes" id="UP001302652"/>
    </source>
</evidence>
<dbReference type="Pfam" id="PF14464">
    <property type="entry name" value="Prok-JAB"/>
    <property type="match status" value="1"/>
</dbReference>
<dbReference type="Pfam" id="PF00877">
    <property type="entry name" value="NLPC_P60"/>
    <property type="match status" value="1"/>
</dbReference>
<organism evidence="9 10">
    <name type="scientific">Paraburkholderia kirstenboschensis</name>
    <dbReference type="NCBI Taxonomy" id="1245436"/>
    <lineage>
        <taxon>Bacteria</taxon>
        <taxon>Pseudomonadati</taxon>
        <taxon>Pseudomonadota</taxon>
        <taxon>Betaproteobacteria</taxon>
        <taxon>Burkholderiales</taxon>
        <taxon>Burkholderiaceae</taxon>
        <taxon>Paraburkholderia</taxon>
    </lineage>
</organism>
<evidence type="ECO:0000256" key="2">
    <source>
        <dbReference type="ARBA" id="ARBA00022670"/>
    </source>
</evidence>
<keyword evidence="6" id="KW-0862">Zinc</keyword>
<dbReference type="InterPro" id="IPR038765">
    <property type="entry name" value="Papain-like_cys_pep_sf"/>
</dbReference>
<accession>A0ABZ0ERP5</accession>
<dbReference type="Gene3D" id="3.90.1720.10">
    <property type="entry name" value="endopeptidase domain like (from Nostoc punctiforme)"/>
    <property type="match status" value="1"/>
</dbReference>
<name>A0ABZ0ERP5_9BURK</name>
<dbReference type="RefSeq" id="WP_317021868.1">
    <property type="nucleotide sequence ID" value="NZ_CP136513.1"/>
</dbReference>
<evidence type="ECO:0000256" key="4">
    <source>
        <dbReference type="ARBA" id="ARBA00022801"/>
    </source>
</evidence>
<dbReference type="SUPFAM" id="SSF102712">
    <property type="entry name" value="JAB1/MPN domain"/>
    <property type="match status" value="1"/>
</dbReference>
<dbReference type="CDD" id="cd08073">
    <property type="entry name" value="MPN_NLPC_P60"/>
    <property type="match status" value="1"/>
</dbReference>
<keyword evidence="2" id="KW-0645">Protease</keyword>
<evidence type="ECO:0000256" key="3">
    <source>
        <dbReference type="ARBA" id="ARBA00022723"/>
    </source>
</evidence>
<dbReference type="Proteomes" id="UP001302652">
    <property type="component" value="Chromosome 1"/>
</dbReference>
<dbReference type="InterPro" id="IPR028090">
    <property type="entry name" value="JAB_dom_prok"/>
</dbReference>
<dbReference type="PANTHER" id="PTHR34858:SF1">
    <property type="entry name" value="CYSO-CYSTEINE PEPTIDASE"/>
    <property type="match status" value="1"/>
</dbReference>
<dbReference type="Gene3D" id="3.40.140.10">
    <property type="entry name" value="Cytidine Deaminase, domain 2"/>
    <property type="match status" value="1"/>
</dbReference>
<evidence type="ECO:0000256" key="5">
    <source>
        <dbReference type="ARBA" id="ARBA00022807"/>
    </source>
</evidence>
<evidence type="ECO:0000259" key="8">
    <source>
        <dbReference type="PROSITE" id="PS51935"/>
    </source>
</evidence>
<proteinExistence type="inferred from homology"/>
<comment type="similarity">
    <text evidence="1">Belongs to the peptidase C40 family.</text>
</comment>
<protein>
    <submittedName>
        <fullName evidence="9">C40 family peptidase</fullName>
    </submittedName>
</protein>
<keyword evidence="10" id="KW-1185">Reference proteome</keyword>
<reference evidence="9 10" key="1">
    <citation type="submission" date="2023-10" db="EMBL/GenBank/DDBJ databases">
        <title>Surface-active antibiotics is a multifunctional adaptation for post-fire microbes.</title>
        <authorList>
            <person name="Liu M.D."/>
            <person name="Du Y."/>
            <person name="Koupaei S.K."/>
            <person name="Kim N.R."/>
            <person name="Zhang W."/>
            <person name="Traxler M.F."/>
        </authorList>
    </citation>
    <scope>NUCLEOTIDE SEQUENCE [LARGE SCALE GENOMIC DNA]</scope>
    <source>
        <strain evidence="9 10">F3</strain>
    </source>
</reference>
<feature type="domain" description="NlpC/P60" evidence="8">
    <location>
        <begin position="102"/>
        <end position="246"/>
    </location>
</feature>
<keyword evidence="7" id="KW-0482">Metalloprotease</keyword>
<dbReference type="PANTHER" id="PTHR34858">
    <property type="entry name" value="CYSO-CYSTEINE PEPTIDASE"/>
    <property type="match status" value="1"/>
</dbReference>